<accession>A0A126JJK1</accession>
<reference evidence="2" key="1">
    <citation type="journal article" date="2016" name="Genome Biol. Evol.">
        <title>Evolution of chromosomal Clostridium botulinum type E neurotoxin gene clusters: evidence provided by their rare plasmid borne counterparts.</title>
        <authorList>
            <person name="Carter A.T."/>
            <person name="Austin J.W."/>
            <person name="Weedmark K.A."/>
            <person name="Peck M.W."/>
        </authorList>
    </citation>
    <scope>NUCLEOTIDE SEQUENCE</scope>
    <source>
        <strain evidence="2">FI1111E1</strain>
        <plasmid evidence="2">pFI1111E1</plasmid>
    </source>
</reference>
<keyword evidence="2" id="KW-0614">Plasmid</keyword>
<dbReference type="AlphaFoldDB" id="A0A126JJK1"/>
<feature type="transmembrane region" description="Helical" evidence="1">
    <location>
        <begin position="7"/>
        <end position="30"/>
    </location>
</feature>
<keyword evidence="1" id="KW-1133">Transmembrane helix</keyword>
<evidence type="ECO:0000313" key="2">
    <source>
        <dbReference type="EMBL" id="ALT05896.1"/>
    </source>
</evidence>
<protein>
    <submittedName>
        <fullName evidence="2">Uncharacterized protein</fullName>
    </submittedName>
</protein>
<proteinExistence type="predicted"/>
<keyword evidence="1" id="KW-0472">Membrane</keyword>
<evidence type="ECO:0000256" key="1">
    <source>
        <dbReference type="SAM" id="Phobius"/>
    </source>
</evidence>
<name>A0A126JJK1_CLOBO</name>
<dbReference type="EMBL" id="KT897280">
    <property type="protein sequence ID" value="ALT05896.1"/>
    <property type="molecule type" value="Genomic_DNA"/>
</dbReference>
<geneLocation type="plasmid" evidence="2">
    <name>pFI1111E1</name>
</geneLocation>
<organism evidence="2">
    <name type="scientific">Clostridium botulinum</name>
    <dbReference type="NCBI Taxonomy" id="1491"/>
    <lineage>
        <taxon>Bacteria</taxon>
        <taxon>Bacillati</taxon>
        <taxon>Bacillota</taxon>
        <taxon>Clostridia</taxon>
        <taxon>Eubacteriales</taxon>
        <taxon>Clostridiaceae</taxon>
        <taxon>Clostridium</taxon>
    </lineage>
</organism>
<sequence>MDNIIKFYVLFVKFKIASNLLYINALKYLFIFDKLYVENINCMFILLIVRTNYKLLDIKLTIQNLLKI</sequence>
<keyword evidence="1" id="KW-0812">Transmembrane</keyword>